<feature type="transmembrane region" description="Helical" evidence="1">
    <location>
        <begin position="182"/>
        <end position="203"/>
    </location>
</feature>
<name>A0ABT5VAY4_9BACI</name>
<reference evidence="2" key="1">
    <citation type="submission" date="2024-05" db="EMBL/GenBank/DDBJ databases">
        <title>Alkalihalobacillus sp. strain MEB203 novel alkaliphilic bacterium from Lonar Lake, India.</title>
        <authorList>
            <person name="Joshi A."/>
            <person name="Thite S."/>
            <person name="Mengade P."/>
        </authorList>
    </citation>
    <scope>NUCLEOTIDE SEQUENCE</scope>
    <source>
        <strain evidence="2">MEB 203</strain>
    </source>
</reference>
<feature type="transmembrane region" description="Helical" evidence="1">
    <location>
        <begin position="137"/>
        <end position="162"/>
    </location>
</feature>
<keyword evidence="1" id="KW-0812">Transmembrane</keyword>
<protein>
    <submittedName>
        <fullName evidence="2">ABC transporter permease subunit</fullName>
    </submittedName>
</protein>
<dbReference type="RefSeq" id="WP_275117239.1">
    <property type="nucleotide sequence ID" value="NZ_JAOTPO010000002.1"/>
</dbReference>
<keyword evidence="3" id="KW-1185">Reference proteome</keyword>
<organism evidence="2 3">
    <name type="scientific">Alkalihalobacterium chitinilyticum</name>
    <dbReference type="NCBI Taxonomy" id="2980103"/>
    <lineage>
        <taxon>Bacteria</taxon>
        <taxon>Bacillati</taxon>
        <taxon>Bacillota</taxon>
        <taxon>Bacilli</taxon>
        <taxon>Bacillales</taxon>
        <taxon>Bacillaceae</taxon>
        <taxon>Alkalihalobacterium</taxon>
    </lineage>
</organism>
<keyword evidence="1" id="KW-1133">Transmembrane helix</keyword>
<sequence>MNKQAMWSIAIKDMRAITSNIQIWLPMLIVPLILGVVLPSALLITARFFDLSMVGNTDMIVNVIQDLPEGGLRESLEVLPTLNHQLIYFFMLYGFTPFFMLIPAMASSVISANSFVGEKERKTLESLLFAPISMKTIFIGKILSAFIPAVAITFFTAILYGIVTNIIAYPLFDQMIFPTWEWVILIIWITPLLSLLVILFNIIISAKVKGYQEAYQLGSIIVLPIVALVVSQLTGLLFLSNFVLLFIGFIILILNIVFLQLATKWNDRFRLSEQQI</sequence>
<evidence type="ECO:0000313" key="2">
    <source>
        <dbReference type="EMBL" id="MDE5412611.1"/>
    </source>
</evidence>
<dbReference type="EMBL" id="JAOTPO010000002">
    <property type="protein sequence ID" value="MDE5412611.1"/>
    <property type="molecule type" value="Genomic_DNA"/>
</dbReference>
<keyword evidence="1" id="KW-0472">Membrane</keyword>
<accession>A0ABT5VAY4</accession>
<feature type="transmembrane region" description="Helical" evidence="1">
    <location>
        <begin position="215"/>
        <end position="236"/>
    </location>
</feature>
<dbReference type="Proteomes" id="UP001148125">
    <property type="component" value="Unassembled WGS sequence"/>
</dbReference>
<dbReference type="Pfam" id="PF12679">
    <property type="entry name" value="ABC2_membrane_2"/>
    <property type="match status" value="1"/>
</dbReference>
<gene>
    <name evidence="2" type="ORF">N7Z68_04375</name>
</gene>
<evidence type="ECO:0000313" key="3">
    <source>
        <dbReference type="Proteomes" id="UP001148125"/>
    </source>
</evidence>
<proteinExistence type="predicted"/>
<feature type="transmembrane region" description="Helical" evidence="1">
    <location>
        <begin position="21"/>
        <end position="49"/>
    </location>
</feature>
<feature type="transmembrane region" description="Helical" evidence="1">
    <location>
        <begin position="86"/>
        <end position="116"/>
    </location>
</feature>
<evidence type="ECO:0000256" key="1">
    <source>
        <dbReference type="SAM" id="Phobius"/>
    </source>
</evidence>
<feature type="transmembrane region" description="Helical" evidence="1">
    <location>
        <begin position="242"/>
        <end position="262"/>
    </location>
</feature>
<comment type="caution">
    <text evidence="2">The sequence shown here is derived from an EMBL/GenBank/DDBJ whole genome shotgun (WGS) entry which is preliminary data.</text>
</comment>